<feature type="region of interest" description="Disordered" evidence="11">
    <location>
        <begin position="289"/>
        <end position="314"/>
    </location>
</feature>
<dbReference type="OrthoDB" id="9778595at2"/>
<evidence type="ECO:0000256" key="6">
    <source>
        <dbReference type="ARBA" id="ARBA00022723"/>
    </source>
</evidence>
<keyword evidence="7" id="KW-0274">FAD</keyword>
<evidence type="ECO:0000256" key="8">
    <source>
        <dbReference type="ARBA" id="ARBA00022842"/>
    </source>
</evidence>
<feature type="compositionally biased region" description="Low complexity" evidence="11">
    <location>
        <begin position="292"/>
        <end position="305"/>
    </location>
</feature>
<reference evidence="12 13" key="1">
    <citation type="submission" date="2019-02" db="EMBL/GenBank/DDBJ databases">
        <title>Deep-cultivation of Planctomycetes and their phenomic and genomic characterization uncovers novel biology.</title>
        <authorList>
            <person name="Wiegand S."/>
            <person name="Jogler M."/>
            <person name="Boedeker C."/>
            <person name="Pinto D."/>
            <person name="Vollmers J."/>
            <person name="Rivas-Marin E."/>
            <person name="Kohn T."/>
            <person name="Peeters S.H."/>
            <person name="Heuer A."/>
            <person name="Rast P."/>
            <person name="Oberbeckmann S."/>
            <person name="Bunk B."/>
            <person name="Jeske O."/>
            <person name="Meyerdierks A."/>
            <person name="Storesund J.E."/>
            <person name="Kallscheuer N."/>
            <person name="Luecker S."/>
            <person name="Lage O.M."/>
            <person name="Pohl T."/>
            <person name="Merkel B.J."/>
            <person name="Hornburger P."/>
            <person name="Mueller R.-W."/>
            <person name="Bruemmer F."/>
            <person name="Labrenz M."/>
            <person name="Spormann A.M."/>
            <person name="Op Den Camp H."/>
            <person name="Overmann J."/>
            <person name="Amann R."/>
            <person name="Jetten M.S.M."/>
            <person name="Mascher T."/>
            <person name="Medema M.H."/>
            <person name="Devos D.P."/>
            <person name="Kaster A.-K."/>
            <person name="Ovreas L."/>
            <person name="Rohde M."/>
            <person name="Galperin M.Y."/>
            <person name="Jogler C."/>
        </authorList>
    </citation>
    <scope>NUCLEOTIDE SEQUENCE [LARGE SCALE GENOMIC DNA]</scope>
    <source>
        <strain evidence="12 13">Pan14r</strain>
    </source>
</reference>
<evidence type="ECO:0000256" key="11">
    <source>
        <dbReference type="SAM" id="MobiDB-lite"/>
    </source>
</evidence>
<dbReference type="PANTHER" id="PTHR30040:SF2">
    <property type="entry name" value="FAD:PROTEIN FMN TRANSFERASE"/>
    <property type="match status" value="1"/>
</dbReference>
<gene>
    <name evidence="12" type="primary">apbE_1</name>
    <name evidence="12" type="ORF">Pan14r_17610</name>
</gene>
<evidence type="ECO:0000256" key="1">
    <source>
        <dbReference type="ARBA" id="ARBA00001946"/>
    </source>
</evidence>
<dbReference type="EC" id="2.7.1.180" evidence="2"/>
<comment type="cofactor">
    <cofactor evidence="1">
        <name>Mg(2+)</name>
        <dbReference type="ChEBI" id="CHEBI:18420"/>
    </cofactor>
</comment>
<evidence type="ECO:0000256" key="5">
    <source>
        <dbReference type="ARBA" id="ARBA00022679"/>
    </source>
</evidence>
<evidence type="ECO:0000256" key="10">
    <source>
        <dbReference type="ARBA" id="ARBA00048540"/>
    </source>
</evidence>
<evidence type="ECO:0000313" key="13">
    <source>
        <dbReference type="Proteomes" id="UP000317238"/>
    </source>
</evidence>
<dbReference type="GO" id="GO:0016740">
    <property type="term" value="F:transferase activity"/>
    <property type="evidence" value="ECO:0007669"/>
    <property type="project" value="UniProtKB-KW"/>
</dbReference>
<sequence length="386" mass="41359">MNGTDEPFLTHVSHRAMACSFVVVLPPWHAAKVEVAVAALESLDEIERRLSVYRADSEINQINRSGVGQAVKVSTPTFEVLRHALEISRQTSGAFDVTAGPLVKAWGFMQRSGKKPTATEIDAARTCVGYDAIDLDPDRRTVTLQKPGMQINLGGIGKGDAIDRVAGRLRENGIDDFLLHGGQSSVFAAGNGDTDAVGWQLGIAHPTKPNRRIGGIRLLDAALGTSGSGQQFFHHRGVRYGHVIDPRTGYPGSDLSSLTVICDTAIKADAIGTALFVEGARRSIELNQQWASSTTSSSGQPPGSGTHDGMSAAQSDANLEAVGEEIRDENVGTLPTVRLRHHRGKFAAVFCRPGQRQDQILVDLSGPIELFDIDLDLIDPQSLQAD</sequence>
<protein>
    <recommendedName>
        <fullName evidence="3">FAD:protein FMN transferase</fullName>
        <ecNumber evidence="2">2.7.1.180</ecNumber>
    </recommendedName>
    <alternativeName>
        <fullName evidence="9">Flavin transferase</fullName>
    </alternativeName>
</protein>
<evidence type="ECO:0000256" key="9">
    <source>
        <dbReference type="ARBA" id="ARBA00031306"/>
    </source>
</evidence>
<comment type="caution">
    <text evidence="12">The sequence shown here is derived from an EMBL/GenBank/DDBJ whole genome shotgun (WGS) entry which is preliminary data.</text>
</comment>
<dbReference type="GO" id="GO:0046872">
    <property type="term" value="F:metal ion binding"/>
    <property type="evidence" value="ECO:0007669"/>
    <property type="project" value="UniProtKB-KW"/>
</dbReference>
<evidence type="ECO:0000256" key="4">
    <source>
        <dbReference type="ARBA" id="ARBA00022630"/>
    </source>
</evidence>
<keyword evidence="8" id="KW-0460">Magnesium</keyword>
<keyword evidence="4" id="KW-0285">Flavoprotein</keyword>
<dbReference type="EMBL" id="SJPL01000001">
    <property type="protein sequence ID" value="TWT69474.1"/>
    <property type="molecule type" value="Genomic_DNA"/>
</dbReference>
<keyword evidence="13" id="KW-1185">Reference proteome</keyword>
<proteinExistence type="predicted"/>
<dbReference type="InterPro" id="IPR003374">
    <property type="entry name" value="ApbE-like_sf"/>
</dbReference>
<organism evidence="12 13">
    <name type="scientific">Crateriforma conspicua</name>
    <dbReference type="NCBI Taxonomy" id="2527996"/>
    <lineage>
        <taxon>Bacteria</taxon>
        <taxon>Pseudomonadati</taxon>
        <taxon>Planctomycetota</taxon>
        <taxon>Planctomycetia</taxon>
        <taxon>Planctomycetales</taxon>
        <taxon>Planctomycetaceae</taxon>
        <taxon>Crateriforma</taxon>
    </lineage>
</organism>
<dbReference type="Gene3D" id="3.10.520.10">
    <property type="entry name" value="ApbE-like domains"/>
    <property type="match status" value="1"/>
</dbReference>
<keyword evidence="12" id="KW-0449">Lipoprotein</keyword>
<name>A0A5C5Y2N2_9PLAN</name>
<evidence type="ECO:0000256" key="2">
    <source>
        <dbReference type="ARBA" id="ARBA00011955"/>
    </source>
</evidence>
<keyword evidence="6" id="KW-0479">Metal-binding</keyword>
<evidence type="ECO:0000256" key="3">
    <source>
        <dbReference type="ARBA" id="ARBA00016337"/>
    </source>
</evidence>
<dbReference type="Proteomes" id="UP000317238">
    <property type="component" value="Unassembled WGS sequence"/>
</dbReference>
<evidence type="ECO:0000313" key="12">
    <source>
        <dbReference type="EMBL" id="TWT69474.1"/>
    </source>
</evidence>
<accession>A0A5C5Y2N2</accession>
<dbReference type="InterPro" id="IPR024932">
    <property type="entry name" value="ApbE"/>
</dbReference>
<dbReference type="PANTHER" id="PTHR30040">
    <property type="entry name" value="THIAMINE BIOSYNTHESIS LIPOPROTEIN APBE"/>
    <property type="match status" value="1"/>
</dbReference>
<dbReference type="Pfam" id="PF02424">
    <property type="entry name" value="ApbE"/>
    <property type="match status" value="1"/>
</dbReference>
<dbReference type="RefSeq" id="WP_145299347.1">
    <property type="nucleotide sequence ID" value="NZ_CP036319.1"/>
</dbReference>
<keyword evidence="5" id="KW-0808">Transferase</keyword>
<evidence type="ECO:0000256" key="7">
    <source>
        <dbReference type="ARBA" id="ARBA00022827"/>
    </source>
</evidence>
<comment type="catalytic activity">
    <reaction evidence="10">
        <text>L-threonyl-[protein] + FAD = FMN-L-threonyl-[protein] + AMP + H(+)</text>
        <dbReference type="Rhea" id="RHEA:36847"/>
        <dbReference type="Rhea" id="RHEA-COMP:11060"/>
        <dbReference type="Rhea" id="RHEA-COMP:11061"/>
        <dbReference type="ChEBI" id="CHEBI:15378"/>
        <dbReference type="ChEBI" id="CHEBI:30013"/>
        <dbReference type="ChEBI" id="CHEBI:57692"/>
        <dbReference type="ChEBI" id="CHEBI:74257"/>
        <dbReference type="ChEBI" id="CHEBI:456215"/>
        <dbReference type="EC" id="2.7.1.180"/>
    </reaction>
</comment>
<dbReference type="SUPFAM" id="SSF143631">
    <property type="entry name" value="ApbE-like"/>
    <property type="match status" value="1"/>
</dbReference>
<dbReference type="AlphaFoldDB" id="A0A5C5Y2N2"/>